<accession>A0A0D2CYK1</accession>
<dbReference type="PANTHER" id="PTHR41775">
    <property type="entry name" value="SECRETED PROTEIN-RELATED"/>
    <property type="match status" value="1"/>
</dbReference>
<evidence type="ECO:0000313" key="3">
    <source>
        <dbReference type="Proteomes" id="UP000053342"/>
    </source>
</evidence>
<dbReference type="InterPro" id="IPR008757">
    <property type="entry name" value="Peptidase_M6-like_domain"/>
</dbReference>
<feature type="chain" id="PRO_5002240078" description="Peptidase M6-like domain-containing protein" evidence="1">
    <location>
        <begin position="25"/>
        <end position="428"/>
    </location>
</feature>
<protein>
    <recommendedName>
        <fullName evidence="4">Peptidase M6-like domain-containing protein</fullName>
    </recommendedName>
</protein>
<sequence length="428" mass="47132">MAQDKLLWSFVSGLLVWRLKVVSGFPHDAYQPYMSRASVPAYIIDEIPLVESHGLHISQDQESCKLASTSRHLNEGFGSDPTSFYVPSSGVLQARMIFIDFEDAPASENPVDLFDLFMPAASEWYGNASFGRLNLRVAADLSGFYRMPCNASTYVYHRGMSYEAHHKYIQDALDAVGKSVMFAGTDLLYIVPTEEAAAMSYSPTFMPPIEAHDGTLIKKTVTFGQDAHFIGFKEMNHETGHTMGLPDLYSYEPYTRAGIFVGGYDLMAQIEGISPDFLAWHKWRLGWIDDDQIFCLCPDAEKSKAGNERTIVLTPVEEPQGLKALVVRHNVTVALVAENRSGRHLDTDTCGSGVLIYRIDTMTDSGHGPIKVQDSSPDSGGCAGDELNDALFVPGHKSRSSFTSSELGVSIEVLEEIEEGFVVSVSLL</sequence>
<feature type="signal peptide" evidence="1">
    <location>
        <begin position="1"/>
        <end position="24"/>
    </location>
</feature>
<proteinExistence type="predicted"/>
<dbReference type="Proteomes" id="UP000053342">
    <property type="component" value="Unassembled WGS sequence"/>
</dbReference>
<organism evidence="2 3">
    <name type="scientific">Exophiala oligosperma</name>
    <dbReference type="NCBI Taxonomy" id="215243"/>
    <lineage>
        <taxon>Eukaryota</taxon>
        <taxon>Fungi</taxon>
        <taxon>Dikarya</taxon>
        <taxon>Ascomycota</taxon>
        <taxon>Pezizomycotina</taxon>
        <taxon>Eurotiomycetes</taxon>
        <taxon>Chaetothyriomycetidae</taxon>
        <taxon>Chaetothyriales</taxon>
        <taxon>Herpotrichiellaceae</taxon>
        <taxon>Exophiala</taxon>
    </lineage>
</organism>
<evidence type="ECO:0000313" key="2">
    <source>
        <dbReference type="EMBL" id="KIW36128.1"/>
    </source>
</evidence>
<dbReference type="HOGENOM" id="CLU_038711_0_0_1"/>
<dbReference type="EMBL" id="KN847373">
    <property type="protein sequence ID" value="KIW36128.1"/>
    <property type="molecule type" value="Genomic_DNA"/>
</dbReference>
<dbReference type="GO" id="GO:0006508">
    <property type="term" value="P:proteolysis"/>
    <property type="evidence" value="ECO:0007669"/>
    <property type="project" value="InterPro"/>
</dbReference>
<dbReference type="OrthoDB" id="3941110at2759"/>
<evidence type="ECO:0008006" key="4">
    <source>
        <dbReference type="Google" id="ProtNLM"/>
    </source>
</evidence>
<gene>
    <name evidence="2" type="ORF">PV06_11578</name>
</gene>
<dbReference type="GO" id="GO:0008233">
    <property type="term" value="F:peptidase activity"/>
    <property type="evidence" value="ECO:0007669"/>
    <property type="project" value="InterPro"/>
</dbReference>
<name>A0A0D2CYK1_9EURO</name>
<dbReference type="VEuPathDB" id="FungiDB:PV06_11578"/>
<dbReference type="PANTHER" id="PTHR41775:SF1">
    <property type="entry name" value="PEPTIDASE M6-LIKE DOMAIN-CONTAINING PROTEIN"/>
    <property type="match status" value="1"/>
</dbReference>
<dbReference type="RefSeq" id="XP_016256344.1">
    <property type="nucleotide sequence ID" value="XM_016413284.1"/>
</dbReference>
<dbReference type="GeneID" id="27363652"/>
<dbReference type="AlphaFoldDB" id="A0A0D2CYK1"/>
<dbReference type="NCBIfam" id="TIGR03296">
    <property type="entry name" value="M6dom_TIGR03296"/>
    <property type="match status" value="1"/>
</dbReference>
<reference evidence="2 3" key="1">
    <citation type="submission" date="2015-01" db="EMBL/GenBank/DDBJ databases">
        <title>The Genome Sequence of Exophiala oligosperma CBS72588.</title>
        <authorList>
            <consortium name="The Broad Institute Genomics Platform"/>
            <person name="Cuomo C."/>
            <person name="de Hoog S."/>
            <person name="Gorbushina A."/>
            <person name="Stielow B."/>
            <person name="Teixiera M."/>
            <person name="Abouelleil A."/>
            <person name="Chapman S.B."/>
            <person name="Priest M."/>
            <person name="Young S.K."/>
            <person name="Wortman J."/>
            <person name="Nusbaum C."/>
            <person name="Birren B."/>
        </authorList>
    </citation>
    <scope>NUCLEOTIDE SEQUENCE [LARGE SCALE GENOMIC DNA]</scope>
    <source>
        <strain evidence="2 3">CBS 72588</strain>
    </source>
</reference>
<keyword evidence="3" id="KW-1185">Reference proteome</keyword>
<keyword evidence="1" id="KW-0732">Signal</keyword>
<evidence type="ECO:0000256" key="1">
    <source>
        <dbReference type="SAM" id="SignalP"/>
    </source>
</evidence>